<evidence type="ECO:0000313" key="2">
    <source>
        <dbReference type="Proteomes" id="UP001054837"/>
    </source>
</evidence>
<gene>
    <name evidence="1" type="ORF">CDAR_511391</name>
</gene>
<sequence length="151" mass="17290">MKYNINSFRKKDKILNVLNVTKFEANVIKSNFCQDHPGIAIVTNTHSFTSVEEFNVWKFNLSRANFCMLQPKTFHMGSKIKQSNILFVLEVAYLILKITNTVSPTKRFAATKAQDLRNIAKSYGVNMTVVRNEKDVLSVDMLGKRNGNERL</sequence>
<reference evidence="1 2" key="1">
    <citation type="submission" date="2021-06" db="EMBL/GenBank/DDBJ databases">
        <title>Caerostris darwini draft genome.</title>
        <authorList>
            <person name="Kono N."/>
            <person name="Arakawa K."/>
        </authorList>
    </citation>
    <scope>NUCLEOTIDE SEQUENCE [LARGE SCALE GENOMIC DNA]</scope>
</reference>
<dbReference type="Proteomes" id="UP001054837">
    <property type="component" value="Unassembled WGS sequence"/>
</dbReference>
<proteinExistence type="predicted"/>
<evidence type="ECO:0000313" key="1">
    <source>
        <dbReference type="EMBL" id="GIY89597.1"/>
    </source>
</evidence>
<keyword evidence="2" id="KW-1185">Reference proteome</keyword>
<dbReference type="AlphaFoldDB" id="A0AAV4X4W0"/>
<name>A0AAV4X4W0_9ARAC</name>
<accession>A0AAV4X4W0</accession>
<protein>
    <submittedName>
        <fullName evidence="1">Uncharacterized protein</fullName>
    </submittedName>
</protein>
<organism evidence="1 2">
    <name type="scientific">Caerostris darwini</name>
    <dbReference type="NCBI Taxonomy" id="1538125"/>
    <lineage>
        <taxon>Eukaryota</taxon>
        <taxon>Metazoa</taxon>
        <taxon>Ecdysozoa</taxon>
        <taxon>Arthropoda</taxon>
        <taxon>Chelicerata</taxon>
        <taxon>Arachnida</taxon>
        <taxon>Araneae</taxon>
        <taxon>Araneomorphae</taxon>
        <taxon>Entelegynae</taxon>
        <taxon>Araneoidea</taxon>
        <taxon>Araneidae</taxon>
        <taxon>Caerostris</taxon>
    </lineage>
</organism>
<dbReference type="EMBL" id="BPLQ01015668">
    <property type="protein sequence ID" value="GIY89597.1"/>
    <property type="molecule type" value="Genomic_DNA"/>
</dbReference>
<comment type="caution">
    <text evidence="1">The sequence shown here is derived from an EMBL/GenBank/DDBJ whole genome shotgun (WGS) entry which is preliminary data.</text>
</comment>